<evidence type="ECO:0008006" key="5">
    <source>
        <dbReference type="Google" id="ProtNLM"/>
    </source>
</evidence>
<dbReference type="Gene3D" id="3.30.590.20">
    <property type="match status" value="1"/>
</dbReference>
<feature type="non-terminal residue" evidence="4">
    <location>
        <position position="1"/>
    </location>
</feature>
<dbReference type="NCBIfam" id="NF010039">
    <property type="entry name" value="PRK13515.1"/>
    <property type="match status" value="1"/>
</dbReference>
<dbReference type="SUPFAM" id="SSF55931">
    <property type="entry name" value="Glutamine synthetase/guanido kinase"/>
    <property type="match status" value="1"/>
</dbReference>
<dbReference type="HAMAP" id="MF_01609">
    <property type="entry name" value="Glu_cys_ligase_2"/>
    <property type="match status" value="1"/>
</dbReference>
<dbReference type="GO" id="GO:0004357">
    <property type="term" value="F:glutamate-cysteine ligase activity"/>
    <property type="evidence" value="ECO:0007669"/>
    <property type="project" value="InterPro"/>
</dbReference>
<evidence type="ECO:0000256" key="3">
    <source>
        <dbReference type="ARBA" id="ARBA00022840"/>
    </source>
</evidence>
<proteinExistence type="inferred from homology"/>
<dbReference type="Pfam" id="PF04107">
    <property type="entry name" value="GCS2"/>
    <property type="match status" value="1"/>
</dbReference>
<evidence type="ECO:0000256" key="2">
    <source>
        <dbReference type="ARBA" id="ARBA00022741"/>
    </source>
</evidence>
<dbReference type="InterPro" id="IPR014746">
    <property type="entry name" value="Gln_synth/guanido_kin_cat_dom"/>
</dbReference>
<dbReference type="InterPro" id="IPR011793">
    <property type="entry name" value="YbdK"/>
</dbReference>
<name>A0A382VT06_9ZZZZ</name>
<accession>A0A382VT06</accession>
<keyword evidence="3" id="KW-0067">ATP-binding</keyword>
<reference evidence="4" key="1">
    <citation type="submission" date="2018-05" db="EMBL/GenBank/DDBJ databases">
        <authorList>
            <person name="Lanie J.A."/>
            <person name="Ng W.-L."/>
            <person name="Kazmierczak K.M."/>
            <person name="Andrzejewski T.M."/>
            <person name="Davidsen T.M."/>
            <person name="Wayne K.J."/>
            <person name="Tettelin H."/>
            <person name="Glass J.I."/>
            <person name="Rusch D."/>
            <person name="Podicherti R."/>
            <person name="Tsui H.-C.T."/>
            <person name="Winkler M.E."/>
        </authorList>
    </citation>
    <scope>NUCLEOTIDE SEQUENCE</scope>
</reference>
<gene>
    <name evidence="4" type="ORF">METZ01_LOCUS402501</name>
</gene>
<dbReference type="GO" id="GO:0005524">
    <property type="term" value="F:ATP binding"/>
    <property type="evidence" value="ECO:0007669"/>
    <property type="project" value="UniProtKB-KW"/>
</dbReference>
<evidence type="ECO:0000313" key="4">
    <source>
        <dbReference type="EMBL" id="SVD49647.1"/>
    </source>
</evidence>
<dbReference type="InterPro" id="IPR050141">
    <property type="entry name" value="GCL_type2/YbdK_subfam"/>
</dbReference>
<dbReference type="NCBIfam" id="TIGR02050">
    <property type="entry name" value="gshA_cyan_rel"/>
    <property type="match status" value="1"/>
</dbReference>
<keyword evidence="1" id="KW-0436">Ligase</keyword>
<dbReference type="EMBL" id="UINC01154389">
    <property type="protein sequence ID" value="SVD49647.1"/>
    <property type="molecule type" value="Genomic_DNA"/>
</dbReference>
<dbReference type="PANTHER" id="PTHR36510:SF1">
    <property type="entry name" value="GLUTAMATE--CYSTEINE LIGASE 2-RELATED"/>
    <property type="match status" value="1"/>
</dbReference>
<dbReference type="PANTHER" id="PTHR36510">
    <property type="entry name" value="GLUTAMATE--CYSTEINE LIGASE 2-RELATED"/>
    <property type="match status" value="1"/>
</dbReference>
<feature type="non-terminal residue" evidence="4">
    <location>
        <position position="283"/>
    </location>
</feature>
<dbReference type="InterPro" id="IPR006336">
    <property type="entry name" value="GCS2"/>
</dbReference>
<sequence length="283" mass="32902">GTKVCNSIKDLKDNLIFLRSNVGKILQKYDLEFLAVSTHPFSDWGTQKHTQKKRYFNLADKFQIVGRRLVISGMHIHVGIPDNELKIDLMNQISYFLPHLLALSTSSPFWRGELTGLKSYRVSIFDELPRTGLPEQFDSYDEYKRHVKILLNSGILDDPSTIWWDLRPNVKFPTLEMRICDTCTSLNDAISIAALYLCIIHMACRLRRENKRWRIYSKMLINENRWRAQRYGIEKSLVDFGKSKLVSYNKLADELIDLVKKDAKILNCESEVKKIKNICKVGT</sequence>
<dbReference type="AlphaFoldDB" id="A0A382VT06"/>
<keyword evidence="2" id="KW-0547">Nucleotide-binding</keyword>
<protein>
    <recommendedName>
        <fullName evidence="5">Glutamate--cysteine ligase</fullName>
    </recommendedName>
</protein>
<evidence type="ECO:0000256" key="1">
    <source>
        <dbReference type="ARBA" id="ARBA00022598"/>
    </source>
</evidence>
<organism evidence="4">
    <name type="scientific">marine metagenome</name>
    <dbReference type="NCBI Taxonomy" id="408172"/>
    <lineage>
        <taxon>unclassified sequences</taxon>
        <taxon>metagenomes</taxon>
        <taxon>ecological metagenomes</taxon>
    </lineage>
</organism>
<dbReference type="GO" id="GO:0042398">
    <property type="term" value="P:modified amino acid biosynthetic process"/>
    <property type="evidence" value="ECO:0007669"/>
    <property type="project" value="InterPro"/>
</dbReference>